<accession>A0A9P6ZLM7</accession>
<dbReference type="Proteomes" id="UP000714275">
    <property type="component" value="Unassembled WGS sequence"/>
</dbReference>
<gene>
    <name evidence="1" type="ORF">EV702DRAFT_1049007</name>
</gene>
<evidence type="ECO:0000313" key="1">
    <source>
        <dbReference type="EMBL" id="KAG1771385.1"/>
    </source>
</evidence>
<protein>
    <submittedName>
        <fullName evidence="1">Uncharacterized protein</fullName>
    </submittedName>
</protein>
<keyword evidence="2" id="KW-1185">Reference proteome</keyword>
<organism evidence="1 2">
    <name type="scientific">Suillus placidus</name>
    <dbReference type="NCBI Taxonomy" id="48579"/>
    <lineage>
        <taxon>Eukaryota</taxon>
        <taxon>Fungi</taxon>
        <taxon>Dikarya</taxon>
        <taxon>Basidiomycota</taxon>
        <taxon>Agaricomycotina</taxon>
        <taxon>Agaricomycetes</taxon>
        <taxon>Agaricomycetidae</taxon>
        <taxon>Boletales</taxon>
        <taxon>Suillineae</taxon>
        <taxon>Suillaceae</taxon>
        <taxon>Suillus</taxon>
    </lineage>
</organism>
<dbReference type="AlphaFoldDB" id="A0A9P6ZLM7"/>
<dbReference type="OrthoDB" id="2660627at2759"/>
<dbReference type="EMBL" id="JABBWD010000059">
    <property type="protein sequence ID" value="KAG1771385.1"/>
    <property type="molecule type" value="Genomic_DNA"/>
</dbReference>
<reference evidence="1" key="1">
    <citation type="journal article" date="2020" name="New Phytol.">
        <title>Comparative genomics reveals dynamic genome evolution in host specialist ectomycorrhizal fungi.</title>
        <authorList>
            <person name="Lofgren L.A."/>
            <person name="Nguyen N.H."/>
            <person name="Vilgalys R."/>
            <person name="Ruytinx J."/>
            <person name="Liao H.L."/>
            <person name="Branco S."/>
            <person name="Kuo A."/>
            <person name="LaButti K."/>
            <person name="Lipzen A."/>
            <person name="Andreopoulos W."/>
            <person name="Pangilinan J."/>
            <person name="Riley R."/>
            <person name="Hundley H."/>
            <person name="Na H."/>
            <person name="Barry K."/>
            <person name="Grigoriev I.V."/>
            <person name="Stajich J.E."/>
            <person name="Kennedy P.G."/>
        </authorList>
    </citation>
    <scope>NUCLEOTIDE SEQUENCE</scope>
    <source>
        <strain evidence="1">DOB743</strain>
    </source>
</reference>
<evidence type="ECO:0000313" key="2">
    <source>
        <dbReference type="Proteomes" id="UP000714275"/>
    </source>
</evidence>
<sequence length="401" mass="45433">MSHIPPEWCSYASHMAFLRNGMNHMPMIPEDWALHATNLASEWVEQQFLAHIASRPLVPPPPGLDAHTILSCDQLALFMANAYQHPKSGMNDAQEEALLAKFPPTEIITLDHPSMVIDSGYRIILWYILDGLSPWVQNNMYMATIAMGDLLKKSITNRKSSNWRVHGSDFQPAEVPELTPGCINIAPCWFQQGHECYGPPPKNPGDGFRPKVSATMKGDRSLSIIMTMQQPALIASAALRIMHPQLYLASIRTHIKLSHWSAEQELHDMHNLLKHWASIYTRVAIMCNRQSPYHRDQKCPPEAFDILTCIRSYCHAVMQLTNLGIDLVYNPGIMVSYSGLLVRHGIHVDGDLIVWVWFLRDSMPNYAGTPRPDYARYNLVDLDAYKLAKYNQADFVVYGTL</sequence>
<name>A0A9P6ZLM7_9AGAM</name>
<comment type="caution">
    <text evidence="1">The sequence shown here is derived from an EMBL/GenBank/DDBJ whole genome shotgun (WGS) entry which is preliminary data.</text>
</comment>
<proteinExistence type="predicted"/>